<sequence length="730" mass="81528">MSTVPEWADLPPREAKSFRRKRHQQNIPLLHNDGTVISAFGRTFSALTAEERTLLHQAASLPREHHQAKIPRLPVPALADTCKLYLSSLEGLVNAEEYAATQERVRELLAPGGDGERLQRLLEEREARQEQPSWLEEWWDDAYLVTRDPIPINVNYFFGFQPHPDHARSTQVGRAASLLHAALDFYVQVRDGTLTNDMERTTPLCMSQMRRVFCASRVPGAERDTIVSYSAAPLTADERASKTCQYVAASPAHCMVLVRNRYYKLRVLEGTGVLPVELLAAALARIVDAATNEKAAPGPPVGVLTTMHRTEWFEARAQLLELGNEDVLQSLQSAILVVCLDGMAVSDTAEAARLFLHGTGTNRWFDRHNLIVARNAAAGINFEHSVGDGATTLRVADYMYRQDARRVPLDVAACVAQYGAGAAELVTELQWSLDSQVDRTLKDAFDGFLELIESNETTVLHFRHYGGNMIKSAKISPDAYLQLAFQLTYYRLFGRNDATYEAASTRAFLHGRTETVRSVTRAAADFCRSASDPLFSRRVGSVIPDQLQLLKNGAQAHVDYMKFAKNGTGVDRHFYGLRMLAKSHGKPMPSIFLDPIFERSCHWNMSTSHCGSTALNLFGFGPVVSDGFGLGYMIFNKEINVVITSKYTHRLTSSSIFSQMLEGSLLQMRCILESAPENRQKEDGRRVLEFTHPTAYNDFSYEATRGFTYRSTNRRSLYQSNSGTGSGVMY</sequence>
<proteinExistence type="inferred from homology"/>
<gene>
    <name evidence="6" type="ORF">BSAL_09125</name>
</gene>
<dbReference type="GO" id="GO:0009437">
    <property type="term" value="P:carnitine metabolic process"/>
    <property type="evidence" value="ECO:0007669"/>
    <property type="project" value="TreeGrafter"/>
</dbReference>
<evidence type="ECO:0000256" key="3">
    <source>
        <dbReference type="ARBA" id="ARBA00023315"/>
    </source>
</evidence>
<comment type="similarity">
    <text evidence="1">Belongs to the carnitine/choline acetyltransferase family.</text>
</comment>
<feature type="domain" description="Choline/carnitine acyltransferase" evidence="5">
    <location>
        <begin position="73"/>
        <end position="662"/>
    </location>
</feature>
<dbReference type="InterPro" id="IPR000542">
    <property type="entry name" value="Carn_acyl_trans"/>
</dbReference>
<dbReference type="Gene3D" id="3.30.559.70">
    <property type="entry name" value="Choline/Carnitine o-acyltransferase, domain 2"/>
    <property type="match status" value="1"/>
</dbReference>
<keyword evidence="2 6" id="KW-0808">Transferase</keyword>
<dbReference type="GO" id="GO:0005739">
    <property type="term" value="C:mitochondrion"/>
    <property type="evidence" value="ECO:0007669"/>
    <property type="project" value="TreeGrafter"/>
</dbReference>
<dbReference type="Gene3D" id="3.30.559.10">
    <property type="entry name" value="Chloramphenicol acetyltransferase-like domain"/>
    <property type="match status" value="1"/>
</dbReference>
<evidence type="ECO:0000313" key="7">
    <source>
        <dbReference type="Proteomes" id="UP000051952"/>
    </source>
</evidence>
<protein>
    <submittedName>
        <fullName evidence="6">Carnitine O-acetyltransferase, putative</fullName>
    </submittedName>
</protein>
<dbReference type="Pfam" id="PF00755">
    <property type="entry name" value="Carn_acyltransf"/>
    <property type="match status" value="1"/>
</dbReference>
<keyword evidence="7" id="KW-1185">Reference proteome</keyword>
<dbReference type="Proteomes" id="UP000051952">
    <property type="component" value="Unassembled WGS sequence"/>
</dbReference>
<evidence type="ECO:0000259" key="5">
    <source>
        <dbReference type="Pfam" id="PF00755"/>
    </source>
</evidence>
<dbReference type="GO" id="GO:0004092">
    <property type="term" value="F:carnitine O-acetyltransferase activity"/>
    <property type="evidence" value="ECO:0007669"/>
    <property type="project" value="TreeGrafter"/>
</dbReference>
<dbReference type="InterPro" id="IPR042231">
    <property type="entry name" value="Cho/carn_acyl_trans_2"/>
</dbReference>
<dbReference type="SUPFAM" id="SSF52777">
    <property type="entry name" value="CoA-dependent acyltransferases"/>
    <property type="match status" value="2"/>
</dbReference>
<dbReference type="OrthoDB" id="240216at2759"/>
<keyword evidence="3" id="KW-0012">Acyltransferase</keyword>
<name>A0A0S4JAG1_BODSA</name>
<evidence type="ECO:0000256" key="1">
    <source>
        <dbReference type="ARBA" id="ARBA00005232"/>
    </source>
</evidence>
<reference evidence="7" key="1">
    <citation type="submission" date="2015-09" db="EMBL/GenBank/DDBJ databases">
        <authorList>
            <consortium name="Pathogen Informatics"/>
        </authorList>
    </citation>
    <scope>NUCLEOTIDE SEQUENCE [LARGE SCALE GENOMIC DNA]</scope>
    <source>
        <strain evidence="7">Lake Konstanz</strain>
    </source>
</reference>
<dbReference type="PANTHER" id="PTHR22589">
    <property type="entry name" value="CARNITINE O-ACYLTRANSFERASE"/>
    <property type="match status" value="1"/>
</dbReference>
<accession>A0A0S4JAG1</accession>
<organism evidence="6 7">
    <name type="scientific">Bodo saltans</name>
    <name type="common">Flagellated protozoan</name>
    <dbReference type="NCBI Taxonomy" id="75058"/>
    <lineage>
        <taxon>Eukaryota</taxon>
        <taxon>Discoba</taxon>
        <taxon>Euglenozoa</taxon>
        <taxon>Kinetoplastea</taxon>
        <taxon>Metakinetoplastina</taxon>
        <taxon>Eubodonida</taxon>
        <taxon>Bodonidae</taxon>
        <taxon>Bodo</taxon>
    </lineage>
</organism>
<dbReference type="OMA" id="HILVMRR"/>
<dbReference type="PANTHER" id="PTHR22589:SF29">
    <property type="entry name" value="MITOCHONDRIAL CARNITINE O-ACETYLTRANSFERASE-RELATED"/>
    <property type="match status" value="1"/>
</dbReference>
<evidence type="ECO:0000256" key="4">
    <source>
        <dbReference type="PIRSR" id="PIRSR600542-1"/>
    </source>
</evidence>
<evidence type="ECO:0000256" key="2">
    <source>
        <dbReference type="ARBA" id="ARBA00022679"/>
    </source>
</evidence>
<dbReference type="InterPro" id="IPR039551">
    <property type="entry name" value="Cho/carn_acyl_trans"/>
</dbReference>
<dbReference type="EMBL" id="CYKH01001464">
    <property type="protein sequence ID" value="CUG87199.1"/>
    <property type="molecule type" value="Genomic_DNA"/>
</dbReference>
<feature type="active site" description="Proton acceptor" evidence="4">
    <location>
        <position position="384"/>
    </location>
</feature>
<dbReference type="InterPro" id="IPR023213">
    <property type="entry name" value="CAT-like_dom_sf"/>
</dbReference>
<dbReference type="VEuPathDB" id="TriTrypDB:BSAL_09125"/>
<evidence type="ECO:0000313" key="6">
    <source>
        <dbReference type="EMBL" id="CUG87199.1"/>
    </source>
</evidence>
<dbReference type="AlphaFoldDB" id="A0A0S4JAG1"/>